<name>A0A2G9X3G0_9HYPH</name>
<evidence type="ECO:0000256" key="7">
    <source>
        <dbReference type="ARBA" id="ARBA00022984"/>
    </source>
</evidence>
<dbReference type="InterPro" id="IPR005490">
    <property type="entry name" value="LD_TPept_cat_dom"/>
</dbReference>
<comment type="caution">
    <text evidence="12">The sequence shown here is derived from an EMBL/GenBank/DDBJ whole genome shotgun (WGS) entry which is preliminary data.</text>
</comment>
<proteinExistence type="inferred from homology"/>
<keyword evidence="7 9" id="KW-0573">Peptidoglycan synthesis</keyword>
<keyword evidence="8 9" id="KW-0961">Cell wall biogenesis/degradation</keyword>
<evidence type="ECO:0000256" key="6">
    <source>
        <dbReference type="ARBA" id="ARBA00022960"/>
    </source>
</evidence>
<gene>
    <name evidence="12" type="ORF">CJ014_02050</name>
</gene>
<evidence type="ECO:0000256" key="1">
    <source>
        <dbReference type="ARBA" id="ARBA00004752"/>
    </source>
</evidence>
<accession>A0A2G9X3G0</accession>
<evidence type="ECO:0000256" key="9">
    <source>
        <dbReference type="PROSITE-ProRule" id="PRU01373"/>
    </source>
</evidence>
<sequence>MMRKMLLLAAVATVAASLHTGTARAEEETVRFWDPASSSFQTIVRRTARPMESPIKKEMIDYAGPYGNGTIIVNTGERRLYYVVGDGKALKYGIGVGRPGFTWQGTHHITRKAEWPGWTPPPAMRKRQPKLPYFMPGGPDNPLGARAMYIGSTIYRIHGTAEPWTIGQAVSSGCIRMTNDDVADLYERVGVGTKVVVVH</sequence>
<dbReference type="EMBL" id="NQVN01000001">
    <property type="protein sequence ID" value="PIP00901.1"/>
    <property type="molecule type" value="Genomic_DNA"/>
</dbReference>
<dbReference type="PROSITE" id="PS52029">
    <property type="entry name" value="LD_TPASE"/>
    <property type="match status" value="1"/>
</dbReference>
<organism evidence="12 13">
    <name type="scientific">Pleomorphomonas carboxyditropha</name>
    <dbReference type="NCBI Taxonomy" id="2023338"/>
    <lineage>
        <taxon>Bacteria</taxon>
        <taxon>Pseudomonadati</taxon>
        <taxon>Pseudomonadota</taxon>
        <taxon>Alphaproteobacteria</taxon>
        <taxon>Hyphomicrobiales</taxon>
        <taxon>Pleomorphomonadaceae</taxon>
        <taxon>Pleomorphomonas</taxon>
    </lineage>
</organism>
<dbReference type="Pfam" id="PF03734">
    <property type="entry name" value="YkuD"/>
    <property type="match status" value="1"/>
</dbReference>
<dbReference type="GO" id="GO:0008360">
    <property type="term" value="P:regulation of cell shape"/>
    <property type="evidence" value="ECO:0007669"/>
    <property type="project" value="UniProtKB-UniRule"/>
</dbReference>
<dbReference type="PANTHER" id="PTHR30582:SF24">
    <property type="entry name" value="L,D-TRANSPEPTIDASE ERFK_SRFK-RELATED"/>
    <property type="match status" value="1"/>
</dbReference>
<feature type="active site" description="Proton donor/acceptor" evidence="9">
    <location>
        <position position="158"/>
    </location>
</feature>
<keyword evidence="10" id="KW-0732">Signal</keyword>
<dbReference type="Proteomes" id="UP000231070">
    <property type="component" value="Unassembled WGS sequence"/>
</dbReference>
<dbReference type="CDD" id="cd16913">
    <property type="entry name" value="YkuD_like"/>
    <property type="match status" value="1"/>
</dbReference>
<dbReference type="SUPFAM" id="SSF141523">
    <property type="entry name" value="L,D-transpeptidase catalytic domain-like"/>
    <property type="match status" value="1"/>
</dbReference>
<evidence type="ECO:0000256" key="10">
    <source>
        <dbReference type="SAM" id="SignalP"/>
    </source>
</evidence>
<evidence type="ECO:0000256" key="2">
    <source>
        <dbReference type="ARBA" id="ARBA00005992"/>
    </source>
</evidence>
<dbReference type="GO" id="GO:0016757">
    <property type="term" value="F:glycosyltransferase activity"/>
    <property type="evidence" value="ECO:0007669"/>
    <property type="project" value="UniProtKB-KW"/>
</dbReference>
<dbReference type="GO" id="GO:0071555">
    <property type="term" value="P:cell wall organization"/>
    <property type="evidence" value="ECO:0007669"/>
    <property type="project" value="UniProtKB-UniRule"/>
</dbReference>
<evidence type="ECO:0000259" key="11">
    <source>
        <dbReference type="PROSITE" id="PS52029"/>
    </source>
</evidence>
<dbReference type="OrthoDB" id="9787225at2"/>
<feature type="signal peptide" evidence="10">
    <location>
        <begin position="1"/>
        <end position="25"/>
    </location>
</feature>
<dbReference type="GO" id="GO:0018104">
    <property type="term" value="P:peptidoglycan-protein cross-linking"/>
    <property type="evidence" value="ECO:0007669"/>
    <property type="project" value="TreeGrafter"/>
</dbReference>
<keyword evidence="5" id="KW-0378">Hydrolase</keyword>
<dbReference type="PANTHER" id="PTHR30582">
    <property type="entry name" value="L,D-TRANSPEPTIDASE"/>
    <property type="match status" value="1"/>
</dbReference>
<evidence type="ECO:0000256" key="4">
    <source>
        <dbReference type="ARBA" id="ARBA00022679"/>
    </source>
</evidence>
<dbReference type="InterPro" id="IPR038063">
    <property type="entry name" value="Transpep_catalytic_dom"/>
</dbReference>
<evidence type="ECO:0000256" key="5">
    <source>
        <dbReference type="ARBA" id="ARBA00022801"/>
    </source>
</evidence>
<comment type="pathway">
    <text evidence="1 9">Cell wall biogenesis; peptidoglycan biosynthesis.</text>
</comment>
<dbReference type="AlphaFoldDB" id="A0A2G9X3G0"/>
<comment type="similarity">
    <text evidence="2">Belongs to the YkuD family.</text>
</comment>
<dbReference type="GO" id="GO:0005576">
    <property type="term" value="C:extracellular region"/>
    <property type="evidence" value="ECO:0007669"/>
    <property type="project" value="TreeGrafter"/>
</dbReference>
<reference evidence="12 13" key="1">
    <citation type="submission" date="2017-08" db="EMBL/GenBank/DDBJ databases">
        <title>Pleomorphomonas carboxidotrophicus sp. nov., a new mesophilic hydrogenogenic carboxidotroph.</title>
        <authorList>
            <person name="Esquivel-Elizondo S."/>
            <person name="Krajmalnik-Brown R."/>
            <person name="Maldonado J."/>
        </authorList>
    </citation>
    <scope>NUCLEOTIDE SEQUENCE [LARGE SCALE GENOMIC DNA]</scope>
    <source>
        <strain evidence="12 13">SVCO-16</strain>
    </source>
</reference>
<dbReference type="InterPro" id="IPR050979">
    <property type="entry name" value="LD-transpeptidase"/>
</dbReference>
<evidence type="ECO:0000313" key="12">
    <source>
        <dbReference type="EMBL" id="PIP00901.1"/>
    </source>
</evidence>
<dbReference type="Gene3D" id="2.40.440.10">
    <property type="entry name" value="L,D-transpeptidase catalytic domain-like"/>
    <property type="match status" value="1"/>
</dbReference>
<evidence type="ECO:0000313" key="13">
    <source>
        <dbReference type="Proteomes" id="UP000231070"/>
    </source>
</evidence>
<keyword evidence="6 9" id="KW-0133">Cell shape</keyword>
<dbReference type="GO" id="GO:0071972">
    <property type="term" value="F:peptidoglycan L,D-transpeptidase activity"/>
    <property type="evidence" value="ECO:0007669"/>
    <property type="project" value="TreeGrafter"/>
</dbReference>
<keyword evidence="3" id="KW-0328">Glycosyltransferase</keyword>
<feature type="active site" description="Nucleophile" evidence="9">
    <location>
        <position position="174"/>
    </location>
</feature>
<dbReference type="FunFam" id="2.40.440.10:FF:000002">
    <property type="entry name" value="L,D-transpeptidase ErfK/SrfK"/>
    <property type="match status" value="1"/>
</dbReference>
<evidence type="ECO:0000256" key="3">
    <source>
        <dbReference type="ARBA" id="ARBA00022676"/>
    </source>
</evidence>
<feature type="chain" id="PRO_5013735557" evidence="10">
    <location>
        <begin position="26"/>
        <end position="199"/>
    </location>
</feature>
<feature type="domain" description="L,D-TPase catalytic" evidence="11">
    <location>
        <begin position="69"/>
        <end position="198"/>
    </location>
</feature>
<keyword evidence="4" id="KW-0808">Transferase</keyword>
<dbReference type="UniPathway" id="UPA00219"/>
<keyword evidence="13" id="KW-1185">Reference proteome</keyword>
<protein>
    <submittedName>
        <fullName evidence="12">L,D-transpeptidase</fullName>
    </submittedName>
</protein>
<evidence type="ECO:0000256" key="8">
    <source>
        <dbReference type="ARBA" id="ARBA00023316"/>
    </source>
</evidence>